<dbReference type="InterPro" id="IPR014001">
    <property type="entry name" value="Helicase_ATP-bd"/>
</dbReference>
<keyword evidence="13 15" id="KW-0811">Translocation</keyword>
<evidence type="ECO:0000256" key="12">
    <source>
        <dbReference type="ARBA" id="ARBA00022967"/>
    </source>
</evidence>
<dbReference type="EC" id="7.4.2.8" evidence="15"/>
<evidence type="ECO:0000256" key="17">
    <source>
        <dbReference type="SAM" id="MobiDB-lite"/>
    </source>
</evidence>
<dbReference type="PROSITE" id="PS51192">
    <property type="entry name" value="HELICASE_ATP_BIND_1"/>
    <property type="match status" value="1"/>
</dbReference>
<dbReference type="NCBIfam" id="TIGR00963">
    <property type="entry name" value="secA"/>
    <property type="match status" value="1"/>
</dbReference>
<evidence type="ECO:0000256" key="13">
    <source>
        <dbReference type="ARBA" id="ARBA00023010"/>
    </source>
</evidence>
<dbReference type="NCBIfam" id="NF009538">
    <property type="entry name" value="PRK12904.1"/>
    <property type="match status" value="1"/>
</dbReference>
<feature type="compositionally biased region" description="Low complexity" evidence="17">
    <location>
        <begin position="852"/>
        <end position="866"/>
    </location>
</feature>
<dbReference type="GO" id="GO:0043952">
    <property type="term" value="P:protein transport by the Sec complex"/>
    <property type="evidence" value="ECO:0007669"/>
    <property type="project" value="UniProtKB-ARBA"/>
</dbReference>
<organism evidence="21 22">
    <name type="scientific">Propioniferax innocua</name>
    <dbReference type="NCBI Taxonomy" id="1753"/>
    <lineage>
        <taxon>Bacteria</taxon>
        <taxon>Bacillati</taxon>
        <taxon>Actinomycetota</taxon>
        <taxon>Actinomycetes</taxon>
        <taxon>Propionibacteriales</taxon>
        <taxon>Propionibacteriaceae</taxon>
        <taxon>Propioniferax</taxon>
    </lineage>
</organism>
<comment type="function">
    <text evidence="15">Part of the Sec protein translocase complex. Interacts with the SecYEG preprotein conducting channel. Has a central role in coupling the hydrolysis of ATP to the transfer of proteins into and across the cell membrane, serving as an ATP-driven molecular motor driving the stepwise translocation of polypeptide chains across the membrane.</text>
</comment>
<dbReference type="FunFam" id="3.40.50.300:FF:000113">
    <property type="entry name" value="Preprotein translocase subunit SecA"/>
    <property type="match status" value="1"/>
</dbReference>
<dbReference type="Pfam" id="PF07516">
    <property type="entry name" value="SecA_SW"/>
    <property type="match status" value="1"/>
</dbReference>
<name>A0A542ZBJ1_9ACTN</name>
<dbReference type="EMBL" id="VFOR01000002">
    <property type="protein sequence ID" value="TQL57661.1"/>
    <property type="molecule type" value="Genomic_DNA"/>
</dbReference>
<dbReference type="Proteomes" id="UP000316196">
    <property type="component" value="Unassembled WGS sequence"/>
</dbReference>
<dbReference type="InterPro" id="IPR020937">
    <property type="entry name" value="SecA_CS"/>
</dbReference>
<feature type="binding site" evidence="15">
    <location>
        <begin position="103"/>
        <end position="107"/>
    </location>
    <ligand>
        <name>ATP</name>
        <dbReference type="ChEBI" id="CHEBI:30616"/>
    </ligand>
</feature>
<gene>
    <name evidence="15" type="primary">secA</name>
    <name evidence="21" type="ORF">FB460_1498</name>
</gene>
<evidence type="ECO:0000256" key="11">
    <source>
        <dbReference type="ARBA" id="ARBA00022927"/>
    </source>
</evidence>
<comment type="catalytic activity">
    <reaction evidence="15">
        <text>ATP + H2O + cellular proteinSide 1 = ADP + phosphate + cellular proteinSide 2.</text>
        <dbReference type="EC" id="7.4.2.8"/>
    </reaction>
</comment>
<keyword evidence="12 15" id="KW-1278">Translocase</keyword>
<evidence type="ECO:0000259" key="19">
    <source>
        <dbReference type="PROSITE" id="PS51194"/>
    </source>
</evidence>
<keyword evidence="8 15" id="KW-0547">Nucleotide-binding</keyword>
<keyword evidence="11 15" id="KW-0653">Protein transport</keyword>
<dbReference type="GO" id="GO:0065002">
    <property type="term" value="P:intracellular protein transmembrane transport"/>
    <property type="evidence" value="ECO:0007669"/>
    <property type="project" value="UniProtKB-UniRule"/>
</dbReference>
<feature type="binding site" evidence="15">
    <location>
        <position position="85"/>
    </location>
    <ligand>
        <name>ATP</name>
        <dbReference type="ChEBI" id="CHEBI:30616"/>
    </ligand>
</feature>
<dbReference type="PROSITE" id="PS51196">
    <property type="entry name" value="SECA_MOTOR_DEAD"/>
    <property type="match status" value="1"/>
</dbReference>
<dbReference type="AlphaFoldDB" id="A0A542ZBJ1"/>
<dbReference type="FunFam" id="3.40.50.300:FF:000334">
    <property type="entry name" value="Protein translocase subunit SecA"/>
    <property type="match status" value="1"/>
</dbReference>
<proteinExistence type="inferred from homology"/>
<feature type="compositionally biased region" description="Basic residues" evidence="17">
    <location>
        <begin position="880"/>
        <end position="890"/>
    </location>
</feature>
<dbReference type="InterPro" id="IPR011116">
    <property type="entry name" value="SecA_Wing/Scaffold"/>
</dbReference>
<feature type="domain" description="Helicase C-terminal" evidence="19">
    <location>
        <begin position="414"/>
        <end position="619"/>
    </location>
</feature>
<reference evidence="21 22" key="1">
    <citation type="submission" date="2019-06" db="EMBL/GenBank/DDBJ databases">
        <title>Sequencing the genomes of 1000 actinobacteria strains.</title>
        <authorList>
            <person name="Klenk H.-P."/>
        </authorList>
    </citation>
    <scope>NUCLEOTIDE SEQUENCE [LARGE SCALE GENOMIC DNA]</scope>
    <source>
        <strain evidence="21 22">DSM 8251</strain>
    </source>
</reference>
<comment type="caution">
    <text evidence="21">The sequence shown here is derived from an EMBL/GenBank/DDBJ whole genome shotgun (WGS) entry which is preliminary data.</text>
</comment>
<dbReference type="CDD" id="cd17928">
    <property type="entry name" value="DEXDc_SecA"/>
    <property type="match status" value="1"/>
</dbReference>
<dbReference type="Pfam" id="PF01043">
    <property type="entry name" value="SecA_PP_bind"/>
    <property type="match status" value="1"/>
</dbReference>
<evidence type="ECO:0000256" key="8">
    <source>
        <dbReference type="ARBA" id="ARBA00022741"/>
    </source>
</evidence>
<feature type="compositionally biased region" description="Basic and acidic residues" evidence="17">
    <location>
        <begin position="915"/>
        <end position="932"/>
    </location>
</feature>
<dbReference type="Gene3D" id="3.10.450.50">
    <property type="match status" value="1"/>
</dbReference>
<evidence type="ECO:0000256" key="6">
    <source>
        <dbReference type="ARBA" id="ARBA00022490"/>
    </source>
</evidence>
<dbReference type="InterPro" id="IPR014018">
    <property type="entry name" value="SecA_motor_DEAD"/>
</dbReference>
<dbReference type="SUPFAM" id="SSF52540">
    <property type="entry name" value="P-loop containing nucleoside triphosphate hydrolases"/>
    <property type="match status" value="2"/>
</dbReference>
<dbReference type="InterPro" id="IPR036670">
    <property type="entry name" value="SecA_X-link_sf"/>
</dbReference>
<dbReference type="GO" id="GO:0005829">
    <property type="term" value="C:cytosol"/>
    <property type="evidence" value="ECO:0007669"/>
    <property type="project" value="TreeGrafter"/>
</dbReference>
<evidence type="ECO:0000256" key="5">
    <source>
        <dbReference type="ARBA" id="ARBA00022475"/>
    </source>
</evidence>
<evidence type="ECO:0000256" key="2">
    <source>
        <dbReference type="ARBA" id="ARBA00004170"/>
    </source>
</evidence>
<comment type="subunit">
    <text evidence="15">Monomer and homodimer. Part of the essential Sec protein translocation apparatus which comprises SecA, SecYEG and auxiliary proteins SecDF. Other proteins may also be involved.</text>
</comment>
<evidence type="ECO:0000259" key="20">
    <source>
        <dbReference type="PROSITE" id="PS51196"/>
    </source>
</evidence>
<dbReference type="GO" id="GO:0046872">
    <property type="term" value="F:metal ion binding"/>
    <property type="evidence" value="ECO:0007669"/>
    <property type="project" value="UniProtKB-KW"/>
</dbReference>
<feature type="domain" description="Helicase ATP-binding" evidence="18">
    <location>
        <begin position="87"/>
        <end position="232"/>
    </location>
</feature>
<dbReference type="PANTHER" id="PTHR30612">
    <property type="entry name" value="SECA INNER MEMBRANE COMPONENT OF SEC PROTEIN SECRETION SYSTEM"/>
    <property type="match status" value="1"/>
</dbReference>
<dbReference type="Gene3D" id="3.40.50.300">
    <property type="entry name" value="P-loop containing nucleotide triphosphate hydrolases"/>
    <property type="match status" value="2"/>
</dbReference>
<dbReference type="GO" id="GO:0005524">
    <property type="term" value="F:ATP binding"/>
    <property type="evidence" value="ECO:0007669"/>
    <property type="project" value="UniProtKB-UniRule"/>
</dbReference>
<dbReference type="FunFam" id="3.90.1440.10:FF:000002">
    <property type="entry name" value="Protein translocase subunit SecA"/>
    <property type="match status" value="1"/>
</dbReference>
<dbReference type="SMART" id="SM00957">
    <property type="entry name" value="SecA_DEAD"/>
    <property type="match status" value="1"/>
</dbReference>
<keyword evidence="10 15" id="KW-0067">ATP-binding</keyword>
<keyword evidence="5 15" id="KW-1003">Cell membrane</keyword>
<evidence type="ECO:0000256" key="10">
    <source>
        <dbReference type="ARBA" id="ARBA00022840"/>
    </source>
</evidence>
<keyword evidence="22" id="KW-1185">Reference proteome</keyword>
<evidence type="ECO:0000256" key="3">
    <source>
        <dbReference type="ARBA" id="ARBA00007650"/>
    </source>
</evidence>
<dbReference type="InterPro" id="IPR001650">
    <property type="entry name" value="Helicase_C-like"/>
</dbReference>
<keyword evidence="6 15" id="KW-0963">Cytoplasm</keyword>
<dbReference type="PRINTS" id="PR00906">
    <property type="entry name" value="SECA"/>
</dbReference>
<dbReference type="SUPFAM" id="SSF81767">
    <property type="entry name" value="Pre-protein crosslinking domain of SecA"/>
    <property type="match status" value="1"/>
</dbReference>
<comment type="similarity">
    <text evidence="3 15 16">Belongs to the SecA family.</text>
</comment>
<dbReference type="GO" id="GO:0017038">
    <property type="term" value="P:protein import"/>
    <property type="evidence" value="ECO:0007669"/>
    <property type="project" value="InterPro"/>
</dbReference>
<dbReference type="PROSITE" id="PS01312">
    <property type="entry name" value="SECA"/>
    <property type="match status" value="1"/>
</dbReference>
<keyword evidence="14 15" id="KW-0472">Membrane</keyword>
<feature type="domain" description="SecA family profile" evidence="20">
    <location>
        <begin position="1"/>
        <end position="614"/>
    </location>
</feature>
<evidence type="ECO:0000256" key="9">
    <source>
        <dbReference type="ARBA" id="ARBA00022833"/>
    </source>
</evidence>
<dbReference type="InterPro" id="IPR036266">
    <property type="entry name" value="SecA_Wing/Scaffold_sf"/>
</dbReference>
<evidence type="ECO:0000256" key="7">
    <source>
        <dbReference type="ARBA" id="ARBA00022723"/>
    </source>
</evidence>
<dbReference type="SUPFAM" id="SSF81886">
    <property type="entry name" value="Helical scaffold and wing domains of SecA"/>
    <property type="match status" value="1"/>
</dbReference>
<feature type="binding site" evidence="15">
    <location>
        <position position="492"/>
    </location>
    <ligand>
        <name>ATP</name>
        <dbReference type="ChEBI" id="CHEBI:30616"/>
    </ligand>
</feature>
<evidence type="ECO:0000313" key="21">
    <source>
        <dbReference type="EMBL" id="TQL57661.1"/>
    </source>
</evidence>
<dbReference type="GO" id="GO:0006605">
    <property type="term" value="P:protein targeting"/>
    <property type="evidence" value="ECO:0007669"/>
    <property type="project" value="UniProtKB-UniRule"/>
</dbReference>
<evidence type="ECO:0000256" key="4">
    <source>
        <dbReference type="ARBA" id="ARBA00022448"/>
    </source>
</evidence>
<keyword evidence="7" id="KW-0479">Metal-binding</keyword>
<dbReference type="InterPro" id="IPR027417">
    <property type="entry name" value="P-loop_NTPase"/>
</dbReference>
<dbReference type="InterPro" id="IPR004027">
    <property type="entry name" value="SEC_C_motif"/>
</dbReference>
<evidence type="ECO:0000256" key="1">
    <source>
        <dbReference type="ARBA" id="ARBA00001947"/>
    </source>
</evidence>
<dbReference type="RefSeq" id="WP_142093516.1">
    <property type="nucleotide sequence ID" value="NZ_BAAAMD010000003.1"/>
</dbReference>
<dbReference type="HAMAP" id="MF_01382">
    <property type="entry name" value="SecA"/>
    <property type="match status" value="1"/>
</dbReference>
<dbReference type="Pfam" id="PF02810">
    <property type="entry name" value="SEC-C"/>
    <property type="match status" value="1"/>
</dbReference>
<protein>
    <recommendedName>
        <fullName evidence="15 16">Protein translocase subunit SecA</fullName>
        <ecNumber evidence="15">7.4.2.8</ecNumber>
    </recommendedName>
</protein>
<dbReference type="SMART" id="SM00958">
    <property type="entry name" value="SecA_PP_bind"/>
    <property type="match status" value="1"/>
</dbReference>
<keyword evidence="4 15" id="KW-0813">Transport</keyword>
<dbReference type="InterPro" id="IPR011130">
    <property type="entry name" value="SecA_preprotein_X-link_dom"/>
</dbReference>
<dbReference type="GO" id="GO:0005886">
    <property type="term" value="C:plasma membrane"/>
    <property type="evidence" value="ECO:0007669"/>
    <property type="project" value="UniProtKB-SubCell"/>
</dbReference>
<feature type="region of interest" description="Disordered" evidence="17">
    <location>
        <begin position="849"/>
        <end position="983"/>
    </location>
</feature>
<dbReference type="PANTHER" id="PTHR30612:SF0">
    <property type="entry name" value="CHLOROPLAST PROTEIN-TRANSPORTING ATPASE"/>
    <property type="match status" value="1"/>
</dbReference>
<dbReference type="OrthoDB" id="9805579at2"/>
<evidence type="ECO:0000256" key="14">
    <source>
        <dbReference type="ARBA" id="ARBA00023136"/>
    </source>
</evidence>
<dbReference type="Pfam" id="PF07517">
    <property type="entry name" value="SecA_DEAD"/>
    <property type="match status" value="1"/>
</dbReference>
<dbReference type="InterPro" id="IPR011115">
    <property type="entry name" value="SecA_DEAD"/>
</dbReference>
<dbReference type="InterPro" id="IPR044722">
    <property type="entry name" value="SecA_SF2_C"/>
</dbReference>
<evidence type="ECO:0000256" key="16">
    <source>
        <dbReference type="RuleBase" id="RU003874"/>
    </source>
</evidence>
<dbReference type="GO" id="GO:0031522">
    <property type="term" value="C:cell envelope Sec protein transport complex"/>
    <property type="evidence" value="ECO:0007669"/>
    <property type="project" value="TreeGrafter"/>
</dbReference>
<dbReference type="CDD" id="cd18803">
    <property type="entry name" value="SF2_C_secA"/>
    <property type="match status" value="1"/>
</dbReference>
<dbReference type="GO" id="GO:0008564">
    <property type="term" value="F:protein-exporting ATPase activity"/>
    <property type="evidence" value="ECO:0007669"/>
    <property type="project" value="UniProtKB-EC"/>
</dbReference>
<comment type="cofactor">
    <cofactor evidence="1">
        <name>Zn(2+)</name>
        <dbReference type="ChEBI" id="CHEBI:29105"/>
    </cofactor>
</comment>
<feature type="compositionally biased region" description="Basic residues" evidence="17">
    <location>
        <begin position="973"/>
        <end position="983"/>
    </location>
</feature>
<evidence type="ECO:0000313" key="22">
    <source>
        <dbReference type="Proteomes" id="UP000316196"/>
    </source>
</evidence>
<evidence type="ECO:0000256" key="15">
    <source>
        <dbReference type="HAMAP-Rule" id="MF_01382"/>
    </source>
</evidence>
<dbReference type="Gene3D" id="3.90.1440.10">
    <property type="entry name" value="SecA, preprotein cross-linking domain"/>
    <property type="match status" value="1"/>
</dbReference>
<dbReference type="Pfam" id="PF21090">
    <property type="entry name" value="P-loop_SecA"/>
    <property type="match status" value="1"/>
</dbReference>
<dbReference type="PROSITE" id="PS51194">
    <property type="entry name" value="HELICASE_CTER"/>
    <property type="match status" value="1"/>
</dbReference>
<evidence type="ECO:0000259" key="18">
    <source>
        <dbReference type="PROSITE" id="PS51192"/>
    </source>
</evidence>
<keyword evidence="9" id="KW-0862">Zinc</keyword>
<dbReference type="Gene3D" id="1.10.3060.10">
    <property type="entry name" value="Helical scaffold and wing domains of SecA"/>
    <property type="match status" value="1"/>
</dbReference>
<dbReference type="InterPro" id="IPR000185">
    <property type="entry name" value="SecA"/>
</dbReference>
<comment type="subcellular location">
    <subcellularLocation>
        <location evidence="15">Cell membrane</location>
        <topology evidence="15">Peripheral membrane protein</topology>
        <orientation evidence="15">Cytoplasmic side</orientation>
    </subcellularLocation>
    <subcellularLocation>
        <location evidence="15">Cytoplasm</location>
    </subcellularLocation>
    <subcellularLocation>
        <location evidence="2">Membrane</location>
        <topology evidence="2">Peripheral membrane protein</topology>
    </subcellularLocation>
    <text evidence="15">Distribution is 50-50.</text>
</comment>
<sequence length="983" mass="110734">MSVFDKLLRVGEGKIRRKLKSISEQVNLIEEDYEEMSDEELRKQTDGFRERLDDGETLDDVLPEAFATVREASRRVLGKRHFDVQIMGGAALHMGTIAEMKTGEGKTLVATLPSYLNALEGKGVHVVTVNDYLAETQSEQMGRIHKFLGLTVGCITAGMTPAQRREAYKADITYGTNNEFGFDYLRDNMAQRIEDCVQRGHNFAIVDEVDSILVDEARTPLIISGPAEDNHQWYPEFAKIATRLRKDVDYEVDEKKKTVSILEPGIAKVEDRLGIRNLYESENTPLISYLNNAIKAKELFRKDKDYVVNRGDVLIVDEHTGRTLEGRRYNEGLHQAIEAKERVEIKDEYQTLATVTLQNFFRMYDKLAGMTGTAKTEEAEFQKIYGLSVVEIETNKPMIRVDEKDLIYRTEEAKFEAVVKDVQKRHKKGQPVLIGTASVEKSEALSKLLTKAKVTHEVLNAKNHAREASIVAMAGRKGAVTVATNMAGRGTDIILGGNAEFLAEAKLKADGLDPLEDSEEYEKRWPETLEKFEEQVKAEHEEVVDLGGLYVVGSERHESRRIDNQLRGRSGRQGDPGESRFYLSLGDDLMRLFKSDIVEWVLTALKVPDDQPIENKRVSDSIAGAQKQVESQNFEMRKNVLKYDDVMNRQRHAIYADRRKVLEGADIETHMRSTLDKVVEQSVRAQTPGFAEDWDLEALWDGMKTLYPVSLDIEEYEDVEITQDQLVEDFVEDANKRYDAREEELGEDTMREVERQVMLQVLDRKWREHLYEMDYLREGIGLRAMAQRDPLVEYQREGGDMYVAMMEAFTEEVISQIFTVKVQRPQVGMVRDADGKAVTADSIARRIDAGKGAEAGAEADTATTTADGDEGSETTPTNRAGRRRPRKKAKAVADKRTAAGDDEGVEETGEPKPSPLRDRIQVGEGAKRRAERLQYSAADESGKAVAQEANAPEATDPYAGTGRNEKCPCGSGKKFKQCHGKRS</sequence>
<accession>A0A542ZBJ1</accession>